<evidence type="ECO:0000259" key="9">
    <source>
        <dbReference type="Pfam" id="PF18741"/>
    </source>
</evidence>
<keyword evidence="2" id="KW-0547">Nucleotide-binding</keyword>
<evidence type="ECO:0000313" key="11">
    <source>
        <dbReference type="Proteomes" id="UP000598146"/>
    </source>
</evidence>
<evidence type="ECO:0000256" key="6">
    <source>
        <dbReference type="SAM" id="MobiDB-lite"/>
    </source>
</evidence>
<dbReference type="SUPFAM" id="SSF52980">
    <property type="entry name" value="Restriction endonuclease-like"/>
    <property type="match status" value="1"/>
</dbReference>
<feature type="region of interest" description="Disordered" evidence="6">
    <location>
        <begin position="1953"/>
        <end position="1986"/>
    </location>
</feature>
<dbReference type="Gene3D" id="3.40.50.300">
    <property type="entry name" value="P-loop containing nucleotide triphosphate hydrolases"/>
    <property type="match status" value="3"/>
</dbReference>
<evidence type="ECO:0000313" key="10">
    <source>
        <dbReference type="EMBL" id="MBG0562823.1"/>
    </source>
</evidence>
<dbReference type="EMBL" id="JADQTO010000006">
    <property type="protein sequence ID" value="MBG0562823.1"/>
    <property type="molecule type" value="Genomic_DNA"/>
</dbReference>
<dbReference type="InterPro" id="IPR025103">
    <property type="entry name" value="DUF4011"/>
</dbReference>
<comment type="similarity">
    <text evidence="1">Belongs to the DNA2/NAM7 helicase family.</text>
</comment>
<dbReference type="PANTHER" id="PTHR43788">
    <property type="entry name" value="DNA2/NAM7 HELICASE FAMILY MEMBER"/>
    <property type="match status" value="1"/>
</dbReference>
<dbReference type="Pfam" id="PF13195">
    <property type="entry name" value="DUF4011"/>
    <property type="match status" value="1"/>
</dbReference>
<reference evidence="10" key="1">
    <citation type="submission" date="2020-11" db="EMBL/GenBank/DDBJ databases">
        <title>Isolation and identification of active actinomycetes.</title>
        <authorList>
            <person name="Sun X."/>
        </authorList>
    </citation>
    <scope>NUCLEOTIDE SEQUENCE</scope>
    <source>
        <strain evidence="10">NEAU-A11</strain>
    </source>
</reference>
<dbReference type="InterPro" id="IPR027417">
    <property type="entry name" value="P-loop_NTPase"/>
</dbReference>
<evidence type="ECO:0000259" key="7">
    <source>
        <dbReference type="Pfam" id="PF13086"/>
    </source>
</evidence>
<dbReference type="SUPFAM" id="SSF52540">
    <property type="entry name" value="P-loop containing nucleoside triphosphate hydrolases"/>
    <property type="match status" value="3"/>
</dbReference>
<feature type="domain" description="Restriction endonuclease type II-like" evidence="9">
    <location>
        <begin position="1448"/>
        <end position="1546"/>
    </location>
</feature>
<keyword evidence="11" id="KW-1185">Reference proteome</keyword>
<evidence type="ECO:0000256" key="5">
    <source>
        <dbReference type="ARBA" id="ARBA00022840"/>
    </source>
</evidence>
<dbReference type="InterPro" id="IPR041679">
    <property type="entry name" value="DNA2/NAM7-like_C"/>
</dbReference>
<accession>A0A931C975</accession>
<dbReference type="Pfam" id="PF13086">
    <property type="entry name" value="AAA_11"/>
    <property type="match status" value="1"/>
</dbReference>
<dbReference type="GO" id="GO:0016787">
    <property type="term" value="F:hydrolase activity"/>
    <property type="evidence" value="ECO:0007669"/>
    <property type="project" value="UniProtKB-KW"/>
</dbReference>
<sequence>MRWDDADGLTGRPDARVRGVLEAWRSGLLDLTGTNPLIDVDPAGTGVVPIVSPSPRSVVEALQQGRECGFLGIEEQAEGPRPRAAHVFQTEMADADMDATLHALRRTARRDQLEHGLAALYLTLGTLHWRDGEQPYASPILLLPVDLVDTDPLDYPRLRPRPDEPIVNPALTVRLRLYGVELPAVESLAGLDVTVFWARLDAAISEHQEWRTDEAIMLARFAVDREVMYGDLVGNERQILAHPVVRALATDPKSQIDAFHFDPIPARRIDEVAAPDDVPLVLDADAAQRACVAAAVAGRSFVMRGAPGTGKTQTVANMIACLLHAGKRVLVVSEKAAALDKVKERLARAGLEDYLLELHSDRTGRTQVAATLAAALDFIPLPPPGLSTDEREELREHRRRLNAYAEAMNEVREPLGHRLHDVLGMCAQMIDVPAAPVPPALPIPLTTQSLQHVRNAAERLGRAWRPAVQGEDFLWREVVDRNRLDARLHQAQTALEHLTEAVAKDPVAAAFDAHTMADATILTTLIGHAARRPAEAADEWLTLPSLEPVARAAEGLVRHLRALHQAEEAVRTRSGVTWSTLPNPAKLPIVPSLAHLNPPPVELLPLTAAQARGLARRFADDADRLEQHQHSLDRVTARLGLPNVVAFTDIGRVADIVNLLSRPHKPEPAWFDSVGTTAARTSARMLKRAVEGAQAAESRAREHFNDAALAEPVDELAERFATVHKGLRKLRAPYRRDKRAAAEIARPDVKRKQAVANLGAAAAWKRSLQELDTAEREYARILGRHWKRLDTDFEAIEEALRTAEEVMRVTPPEALPAVIERVSAPTPNSAIIRIVTEARKEFDRWTAALRPAPEPAPRPQLAAGPIHDAVTWLRAHVEPFTAAAELVQAYSAAAGRDFTLAESAAIGMLRETAADAAGALAANATEYARVLGAAYRGTQTDVDALSTAMAWTSEARRVRTGGDIAFTPEQAEVLRKARATDTLPSRVAEWQAARDWILRAFAPRRHPSLTAVLDDYEHARELIRALLEDSRGQQEWFEYQAAHTVLSEHGLDAVVDFCAREDLPTEQILPVLGRALFQSWVDTVIREDDRLPPLDAAGRDRLIEEFRVWDTRLQRAAAADVMNAVDAMQPSEAAAGEAALLRATAAQQGRRMPVHELIAQTRHATLAVKPCFLTVPAEASRLLPADLHFDVVIVDEASRMPVPDAVTCAYRGAALVVVGDDRQITAAGLPGGDGQSILDLAVGCGAFRVIDLGTHYRSRHESLIAFANHSFYQGRLNTFPAAGPPGPDAGVQLFPATGETPLAGMVASRVAHHLVTRPDLTLGVVACSPEQAHEIETAVHDMVEAADDDRLRGFFVKDLDTVQGDERDVVILAISEELGGLAGTDGWRRLNVATTRAARRLEVVSAVRGRDLPETGELRHLAAYLDYAVRGDAALNLDDTLPDEQTPFEDSVRDVIRSWGYQVRTRVGTGSFRIDLAVSRNARRNAPFALGIECDGTTYDSAHAARDRDRLREQELQRLGWRLHRIWGTAWYLDRPNEEERLRAAIDAAFAEFPEEQTPELTVTVTDVPVEAPVSPAPTAEARTEFTEGEFAGAEFAATTAGFAEPETTFEDEFPPAAEAAGFEEVAVEDADQYATPAGLAEEEPAYHEVVAEQAGAYLAGVDDTDRQAAGTPLAEALPEPGVAEPEPAVAEPHTVWPAATGMEFDADLEPTYDEQPDVVAAVEDYQGVFPATFEHVARIDEDVHPYQATPPAPEPVAAEFPPEPVTAQRRTGQPAPGDWAHPYRKARLDPLPPGAGLTDPGTHDHLVAAVRRIAEAEGPVHVSVALQRMREEWALVRISKPARLAVEAVLPEAGIAWDGTFLSDPDQPVPAVRYRADGVARKPDQVADAEVRVALEHLVHDGGVLTEDELLAATARLYGWAARRPAELDDRLTGLIGDLVEEGRLLQQADGLTIGHGLPDPTSLPRHEAAPKRRASRPRRTAVRK</sequence>
<protein>
    <submittedName>
        <fullName evidence="10">DUF4011 domain-containing protein</fullName>
    </submittedName>
</protein>
<dbReference type="Pfam" id="PF18741">
    <property type="entry name" value="MTES_1575"/>
    <property type="match status" value="1"/>
</dbReference>
<organism evidence="10 11">
    <name type="scientific">Actinoplanes aureus</name>
    <dbReference type="NCBI Taxonomy" id="2792083"/>
    <lineage>
        <taxon>Bacteria</taxon>
        <taxon>Bacillati</taxon>
        <taxon>Actinomycetota</taxon>
        <taxon>Actinomycetes</taxon>
        <taxon>Micromonosporales</taxon>
        <taxon>Micromonosporaceae</taxon>
        <taxon>Actinoplanes</taxon>
    </lineage>
</organism>
<keyword evidence="5" id="KW-0067">ATP-binding</keyword>
<proteinExistence type="inferred from homology"/>
<feature type="domain" description="DNA2/NAM7 helicase-like C-terminal" evidence="8">
    <location>
        <begin position="1320"/>
        <end position="1405"/>
    </location>
</feature>
<feature type="compositionally biased region" description="Basic residues" evidence="6">
    <location>
        <begin position="1973"/>
        <end position="1986"/>
    </location>
</feature>
<dbReference type="PANTHER" id="PTHR43788:SF8">
    <property type="entry name" value="DNA-BINDING PROTEIN SMUBP-2"/>
    <property type="match status" value="1"/>
</dbReference>
<evidence type="ECO:0000256" key="4">
    <source>
        <dbReference type="ARBA" id="ARBA00022806"/>
    </source>
</evidence>
<gene>
    <name evidence="10" type="ORF">I4J89_15305</name>
</gene>
<comment type="caution">
    <text evidence="10">The sequence shown here is derived from an EMBL/GenBank/DDBJ whole genome shotgun (WGS) entry which is preliminary data.</text>
</comment>
<dbReference type="InterPro" id="IPR011335">
    <property type="entry name" value="Restrct_endonuc-II-like"/>
</dbReference>
<evidence type="ECO:0000256" key="1">
    <source>
        <dbReference type="ARBA" id="ARBA00007913"/>
    </source>
</evidence>
<evidence type="ECO:0000256" key="3">
    <source>
        <dbReference type="ARBA" id="ARBA00022801"/>
    </source>
</evidence>
<dbReference type="GO" id="GO:0043139">
    <property type="term" value="F:5'-3' DNA helicase activity"/>
    <property type="evidence" value="ECO:0007669"/>
    <property type="project" value="TreeGrafter"/>
</dbReference>
<dbReference type="InterPro" id="IPR041677">
    <property type="entry name" value="DNA2/NAM7_AAA_11"/>
</dbReference>
<dbReference type="RefSeq" id="WP_196414617.1">
    <property type="nucleotide sequence ID" value="NZ_JADQTO010000006.1"/>
</dbReference>
<dbReference type="Gene3D" id="3.40.960.10">
    <property type="entry name" value="VSR Endonuclease"/>
    <property type="match status" value="1"/>
</dbReference>
<dbReference type="InterPro" id="IPR049468">
    <property type="entry name" value="Restrct_endonuc-II-like_dom"/>
</dbReference>
<keyword evidence="3" id="KW-0378">Hydrolase</keyword>
<dbReference type="Pfam" id="PF13087">
    <property type="entry name" value="AAA_12"/>
    <property type="match status" value="1"/>
</dbReference>
<feature type="domain" description="DNA2/NAM7 helicase helicase" evidence="7">
    <location>
        <begin position="285"/>
        <end position="352"/>
    </location>
</feature>
<name>A0A931C975_9ACTN</name>
<evidence type="ECO:0000259" key="8">
    <source>
        <dbReference type="Pfam" id="PF13087"/>
    </source>
</evidence>
<dbReference type="GO" id="GO:0005524">
    <property type="term" value="F:ATP binding"/>
    <property type="evidence" value="ECO:0007669"/>
    <property type="project" value="UniProtKB-KW"/>
</dbReference>
<keyword evidence="4" id="KW-0347">Helicase</keyword>
<evidence type="ECO:0000256" key="2">
    <source>
        <dbReference type="ARBA" id="ARBA00022741"/>
    </source>
</evidence>
<dbReference type="Proteomes" id="UP000598146">
    <property type="component" value="Unassembled WGS sequence"/>
</dbReference>
<dbReference type="InterPro" id="IPR050534">
    <property type="entry name" value="Coronavir_polyprotein_1ab"/>
</dbReference>